<proteinExistence type="predicted"/>
<dbReference type="PROSITE" id="PS50987">
    <property type="entry name" value="HTH_ARSR_2"/>
    <property type="match status" value="1"/>
</dbReference>
<evidence type="ECO:0000313" key="7">
    <source>
        <dbReference type="Proteomes" id="UP000002199"/>
    </source>
</evidence>
<feature type="transmembrane region" description="Helical" evidence="4">
    <location>
        <begin position="93"/>
        <end position="114"/>
    </location>
</feature>
<evidence type="ECO:0000256" key="3">
    <source>
        <dbReference type="ARBA" id="ARBA00023163"/>
    </source>
</evidence>
<keyword evidence="3" id="KW-0804">Transcription</keyword>
<dbReference type="STRING" id="224325.AF_2136"/>
<reference evidence="6 7" key="1">
    <citation type="journal article" date="1997" name="Nature">
        <title>The complete genome sequence of the hyperthermophilic, sulphate-reducing archaeon Archaeoglobus fulgidus.</title>
        <authorList>
            <person name="Klenk H.P."/>
            <person name="Clayton R.A."/>
            <person name="Tomb J."/>
            <person name="White O."/>
            <person name="Nelson K.E."/>
            <person name="Ketchum K.A."/>
            <person name="Dodson R.J."/>
            <person name="Gwinn M."/>
            <person name="Hickey E.K."/>
            <person name="Peterson J.D."/>
            <person name="Richardson D.L."/>
            <person name="Kerlavage A.R."/>
            <person name="Graham D.E."/>
            <person name="Kyrpides N.C."/>
            <person name="Fleischmann R.D."/>
            <person name="Quackenbush J."/>
            <person name="Lee N.H."/>
            <person name="Sutton G.G."/>
            <person name="Gill S."/>
            <person name="Kirkness E.F."/>
            <person name="Dougherty B.A."/>
            <person name="McKenney K."/>
            <person name="Adams M.D."/>
            <person name="Loftus B."/>
            <person name="Peterson S."/>
            <person name="Reich C.I."/>
            <person name="McNeil L.K."/>
            <person name="Badger J.H."/>
            <person name="Glodek A."/>
            <person name="Zhou L."/>
            <person name="Overbeek R."/>
            <person name="Gocayne J.D."/>
            <person name="Weidman J.F."/>
            <person name="McDonald L."/>
            <person name="Utterback T."/>
            <person name="Cotton M.D."/>
            <person name="Spriggs T."/>
            <person name="Artiach P."/>
            <person name="Kaine B.P."/>
            <person name="Sykes S.M."/>
            <person name="Sadow P.W."/>
            <person name="D'Andrea K.P."/>
            <person name="Bowman C."/>
            <person name="Fujii C."/>
            <person name="Garland S.A."/>
            <person name="Mason T.M."/>
            <person name="Olsen G.J."/>
            <person name="Fraser C.M."/>
            <person name="Smith H.O."/>
            <person name="Woese C.R."/>
            <person name="Venter J.C."/>
        </authorList>
    </citation>
    <scope>NUCLEOTIDE SEQUENCE [LARGE SCALE GENOMIC DNA]</scope>
    <source>
        <strain evidence="7">ATCC 49558 / DSM 4304 / JCM 9628 / NBRC 100126 / VC-16</strain>
    </source>
</reference>
<gene>
    <name evidence="6" type="ordered locus">AF_2136</name>
</gene>
<keyword evidence="1" id="KW-0805">Transcription regulation</keyword>
<dbReference type="InterPro" id="IPR001845">
    <property type="entry name" value="HTH_ArsR_DNA-bd_dom"/>
</dbReference>
<dbReference type="InterPro" id="IPR036390">
    <property type="entry name" value="WH_DNA-bd_sf"/>
</dbReference>
<protein>
    <submittedName>
        <fullName evidence="6">Transcriptional regulatory protein, ArsR family</fullName>
    </submittedName>
</protein>
<dbReference type="PRINTS" id="PR00778">
    <property type="entry name" value="HTHARSR"/>
</dbReference>
<evidence type="ECO:0000313" key="6">
    <source>
        <dbReference type="EMBL" id="AAB89119.1"/>
    </source>
</evidence>
<dbReference type="CDD" id="cd00090">
    <property type="entry name" value="HTH_ARSR"/>
    <property type="match status" value="1"/>
</dbReference>
<feature type="domain" description="HTH arsR-type" evidence="5">
    <location>
        <begin position="6"/>
        <end position="102"/>
    </location>
</feature>
<keyword evidence="7" id="KW-1185">Reference proteome</keyword>
<dbReference type="InterPro" id="IPR051081">
    <property type="entry name" value="HTH_MetalResp_TranReg"/>
</dbReference>
<dbReference type="EMBL" id="AE000782">
    <property type="protein sequence ID" value="AAB89119.1"/>
    <property type="molecule type" value="Genomic_DNA"/>
</dbReference>
<keyword evidence="4" id="KW-0812">Transmembrane</keyword>
<dbReference type="Pfam" id="PF01022">
    <property type="entry name" value="HTH_5"/>
    <property type="match status" value="1"/>
</dbReference>
<dbReference type="EnsemblBacteria" id="AAB89119">
    <property type="protein sequence ID" value="AAB89119"/>
    <property type="gene ID" value="AF_2136"/>
</dbReference>
<dbReference type="SUPFAM" id="SSF46785">
    <property type="entry name" value="Winged helix' DNA-binding domain"/>
    <property type="match status" value="1"/>
</dbReference>
<dbReference type="PaxDb" id="224325-AF_2136"/>
<keyword evidence="2" id="KW-0238">DNA-binding</keyword>
<dbReference type="SMART" id="SM00418">
    <property type="entry name" value="HTH_ARSR"/>
    <property type="match status" value="1"/>
</dbReference>
<dbReference type="InterPro" id="IPR011991">
    <property type="entry name" value="ArsR-like_HTH"/>
</dbReference>
<keyword evidence="4" id="KW-1133">Transmembrane helix</keyword>
<dbReference type="InterPro" id="IPR036388">
    <property type="entry name" value="WH-like_DNA-bd_sf"/>
</dbReference>
<evidence type="ECO:0000259" key="5">
    <source>
        <dbReference type="PROSITE" id="PS50987"/>
    </source>
</evidence>
<dbReference type="Proteomes" id="UP000002199">
    <property type="component" value="Chromosome"/>
</dbReference>
<evidence type="ECO:0000256" key="1">
    <source>
        <dbReference type="ARBA" id="ARBA00023015"/>
    </source>
</evidence>
<evidence type="ECO:0000256" key="2">
    <source>
        <dbReference type="ARBA" id="ARBA00023125"/>
    </source>
</evidence>
<keyword evidence="4" id="KW-0472">Membrane</keyword>
<name>O28144_ARCFU</name>
<dbReference type="PANTHER" id="PTHR33154:SF38">
    <property type="entry name" value="HTH ARSR-TYPE DOMAIN-CONTAINING PROTEIN"/>
    <property type="match status" value="1"/>
</dbReference>
<dbReference type="KEGG" id="afu:AF_2136"/>
<dbReference type="AlphaFoldDB" id="O28144"/>
<dbReference type="eggNOG" id="arCOG01683">
    <property type="taxonomic scope" value="Archaea"/>
</dbReference>
<dbReference type="GO" id="GO:0003677">
    <property type="term" value="F:DNA binding"/>
    <property type="evidence" value="ECO:0007669"/>
    <property type="project" value="UniProtKB-KW"/>
</dbReference>
<dbReference type="PANTHER" id="PTHR33154">
    <property type="entry name" value="TRANSCRIPTIONAL REGULATOR, ARSR FAMILY"/>
    <property type="match status" value="1"/>
</dbReference>
<organism evidence="6 7">
    <name type="scientific">Archaeoglobus fulgidus (strain ATCC 49558 / DSM 4304 / JCM 9628 / NBRC 100126 / VC-16)</name>
    <dbReference type="NCBI Taxonomy" id="224325"/>
    <lineage>
        <taxon>Archaea</taxon>
        <taxon>Methanobacteriati</taxon>
        <taxon>Methanobacteriota</taxon>
        <taxon>Archaeoglobi</taxon>
        <taxon>Archaeoglobales</taxon>
        <taxon>Archaeoglobaceae</taxon>
        <taxon>Archaeoglobus</taxon>
    </lineage>
</organism>
<accession>O28144</accession>
<evidence type="ECO:0000256" key="4">
    <source>
        <dbReference type="SAM" id="Phobius"/>
    </source>
</evidence>
<dbReference type="HOGENOM" id="CLU_1559381_0_0_2"/>
<dbReference type="Gene3D" id="1.10.10.10">
    <property type="entry name" value="Winged helix-like DNA-binding domain superfamily/Winged helix DNA-binding domain"/>
    <property type="match status" value="1"/>
</dbReference>
<dbReference type="PhylomeDB" id="O28144"/>
<dbReference type="NCBIfam" id="NF033788">
    <property type="entry name" value="HTH_metalloreg"/>
    <property type="match status" value="1"/>
</dbReference>
<dbReference type="PIR" id="H69516">
    <property type="entry name" value="H69516"/>
</dbReference>
<sequence length="179" mass="20318">MLRTNKSSMVWVLKPETLEALLSPTRVRILKLLRDRNMTLSEISRSLDMSKSTVSEHIEKLLNAGLVAKNRRSKWVYVSLTEFGRKVVDGDELFVKIILSIGVALFVGGICEIYRYLTRPKITVILDSTTPPQQTMEETTYFTIINNLFGPGHDICGALLTFIALKKHEQTKLSRKSSF</sequence>
<dbReference type="GO" id="GO:0003700">
    <property type="term" value="F:DNA-binding transcription factor activity"/>
    <property type="evidence" value="ECO:0007669"/>
    <property type="project" value="InterPro"/>
</dbReference>